<keyword evidence="1" id="KW-0479">Metal-binding</keyword>
<accession>A0A3L6L5Q2</accession>
<evidence type="ECO:0000256" key="3">
    <source>
        <dbReference type="ARBA" id="ARBA00022833"/>
    </source>
</evidence>
<name>A0A3L6L5Q2_9TRYP</name>
<evidence type="ECO:0000256" key="2">
    <source>
        <dbReference type="ARBA" id="ARBA00022771"/>
    </source>
</evidence>
<proteinExistence type="predicted"/>
<dbReference type="PROSITE" id="PS50096">
    <property type="entry name" value="IQ"/>
    <property type="match status" value="1"/>
</dbReference>
<dbReference type="InterPro" id="IPR013083">
    <property type="entry name" value="Znf_RING/FYVE/PHD"/>
</dbReference>
<dbReference type="Pfam" id="PF13445">
    <property type="entry name" value="zf-RING_UBOX"/>
    <property type="match status" value="1"/>
</dbReference>
<dbReference type="SUPFAM" id="SSF57850">
    <property type="entry name" value="RING/U-box"/>
    <property type="match status" value="2"/>
</dbReference>
<evidence type="ECO:0000256" key="4">
    <source>
        <dbReference type="PROSITE-ProRule" id="PRU00175"/>
    </source>
</evidence>
<dbReference type="InterPro" id="IPR027370">
    <property type="entry name" value="Znf-RING_euk"/>
</dbReference>
<dbReference type="InterPro" id="IPR001841">
    <property type="entry name" value="Znf_RING"/>
</dbReference>
<dbReference type="AlphaFoldDB" id="A0A3L6L5Q2"/>
<dbReference type="Pfam" id="PF00612">
    <property type="entry name" value="IQ"/>
    <property type="match status" value="1"/>
</dbReference>
<evidence type="ECO:0000256" key="1">
    <source>
        <dbReference type="ARBA" id="ARBA00022723"/>
    </source>
</evidence>
<protein>
    <submittedName>
        <fullName evidence="7">Ring finger domain containing protein</fullName>
    </submittedName>
</protein>
<dbReference type="PROSITE" id="PS50089">
    <property type="entry name" value="ZF_RING_2"/>
    <property type="match status" value="2"/>
</dbReference>
<comment type="caution">
    <text evidence="7">The sequence shown here is derived from an EMBL/GenBank/DDBJ whole genome shotgun (WGS) entry which is preliminary data.</text>
</comment>
<reference evidence="7 8" key="1">
    <citation type="submission" date="2018-09" db="EMBL/GenBank/DDBJ databases">
        <title>whole genome sequence of T. equiperdum IVM-t1 strain.</title>
        <authorList>
            <person name="Suganuma K."/>
        </authorList>
    </citation>
    <scope>NUCLEOTIDE SEQUENCE [LARGE SCALE GENOMIC DNA]</scope>
    <source>
        <strain evidence="7 8">IVM-t1</strain>
    </source>
</reference>
<dbReference type="PANTHER" id="PTHR14991">
    <property type="entry name" value="RING FINGER PROTEIN 32"/>
    <property type="match status" value="1"/>
</dbReference>
<evidence type="ECO:0000256" key="5">
    <source>
        <dbReference type="SAM" id="MobiDB-lite"/>
    </source>
</evidence>
<dbReference type="CDD" id="cd16677">
    <property type="entry name" value="RING-H2_RNF32_rpt1"/>
    <property type="match status" value="1"/>
</dbReference>
<feature type="domain" description="RING-type" evidence="6">
    <location>
        <begin position="174"/>
        <end position="228"/>
    </location>
</feature>
<keyword evidence="2 4" id="KW-0863">Zinc-finger</keyword>
<dbReference type="GO" id="GO:0008270">
    <property type="term" value="F:zinc ion binding"/>
    <property type="evidence" value="ECO:0007669"/>
    <property type="project" value="UniProtKB-KW"/>
</dbReference>
<organism evidence="7 8">
    <name type="scientific">Trypanosoma brucei equiperdum</name>
    <dbReference type="NCBI Taxonomy" id="630700"/>
    <lineage>
        <taxon>Eukaryota</taxon>
        <taxon>Discoba</taxon>
        <taxon>Euglenozoa</taxon>
        <taxon>Kinetoplastea</taxon>
        <taxon>Metakinetoplastina</taxon>
        <taxon>Trypanosomatida</taxon>
        <taxon>Trypanosomatidae</taxon>
        <taxon>Trypanosoma</taxon>
    </lineage>
</organism>
<dbReference type="InterPro" id="IPR000048">
    <property type="entry name" value="IQ_motif_EF-hand-BS"/>
</dbReference>
<dbReference type="InterPro" id="IPR042862">
    <property type="entry name" value="RNF32"/>
</dbReference>
<dbReference type="Gene3D" id="3.30.40.10">
    <property type="entry name" value="Zinc/RING finger domain, C3HC4 (zinc finger)"/>
    <property type="match status" value="2"/>
</dbReference>
<dbReference type="SMART" id="SM00184">
    <property type="entry name" value="RING"/>
    <property type="match status" value="2"/>
</dbReference>
<feature type="compositionally biased region" description="Basic and acidic residues" evidence="5">
    <location>
        <begin position="437"/>
        <end position="449"/>
    </location>
</feature>
<dbReference type="PANTHER" id="PTHR14991:SF0">
    <property type="entry name" value="RING FINGER PROTEIN 32"/>
    <property type="match status" value="1"/>
</dbReference>
<sequence>MQSDCCCQSHHFLVRVTSVACISQNGVGTQLSLLYSSSVYRFDIGIVSRYSQRKKPIRDNIRVAMPPAGGDLPSIGPKVGALWGDRRTGKRREQVHLWSAVALQEHFARGAKVNCPLPTLEEAPPQLPGGRLTLAQKMGLVPLPPQPPSEDEWSRIEGTVLRRMRTLPLGSNVCCICQEPFYATMEQGQVLLNCHHVYHENCLRQFERFTRQLRGKYDATPLSCPMCRNPHYHKRVFYAGKAMEQRAAIVKIQAFFRRVLARKIYLKMRVESDSKFCGEYATKRLARVSEVCAMYATLREKCRTRLLDNIGARLQRLQLEGMTRAQWDALRERTEKSSPDGVDCPICLGRVPPNPNRVLDEPAPTAEDIVASFRKEYEARRAKEKASMELPKGYPNIRLVFGGGGEEGGPPQKPPARKSEPKRCRAQQPSRRVTASEPHKGKQKADKKSPTAHTTEPSVVNNTSCVTADPAGQQRYGVLLSCGHCFHDTCLSTFERYTEMTAVSGDSDTLLPTCPVCRSAYVKVDY</sequence>
<dbReference type="Proteomes" id="UP000266743">
    <property type="component" value="Chromosome 9"/>
</dbReference>
<evidence type="ECO:0000313" key="7">
    <source>
        <dbReference type="EMBL" id="RHW70577.1"/>
    </source>
</evidence>
<keyword evidence="3" id="KW-0862">Zinc</keyword>
<gene>
    <name evidence="7" type="ORF">DPX39_090080100</name>
</gene>
<evidence type="ECO:0000313" key="8">
    <source>
        <dbReference type="Proteomes" id="UP000266743"/>
    </source>
</evidence>
<feature type="region of interest" description="Disordered" evidence="5">
    <location>
        <begin position="395"/>
        <end position="463"/>
    </location>
</feature>
<feature type="compositionally biased region" description="Polar residues" evidence="5">
    <location>
        <begin position="451"/>
        <end position="463"/>
    </location>
</feature>
<feature type="domain" description="RING-type" evidence="6">
    <location>
        <begin position="465"/>
        <end position="518"/>
    </location>
</feature>
<evidence type="ECO:0000259" key="6">
    <source>
        <dbReference type="PROSITE" id="PS50089"/>
    </source>
</evidence>
<dbReference type="SMART" id="SM00015">
    <property type="entry name" value="IQ"/>
    <property type="match status" value="1"/>
</dbReference>
<dbReference type="EMBL" id="QSBY01000009">
    <property type="protein sequence ID" value="RHW70577.1"/>
    <property type="molecule type" value="Genomic_DNA"/>
</dbReference>